<keyword evidence="3" id="KW-0342">GTP-binding</keyword>
<sequence length="308" mass="34004">DGQASACRDEGDVWGGGARSHPGPLRLVLLGRSGSGKSTAGNIILGSKEFESCPESFTAITQECEKKKTLIEGRQVAVVDTPDWFNSEKTPDEVRAQISACVTLSSPGPHAFLFCVPLDMPAKTELQALGALESVFGLQAVQRHTLVLFTYADRLRESEKAGNDGVEAYIAHQRGDLLKIVEKCRDRFHILELDDGWRESHNVAELLEKVDQTVKEAGGQCYSCPAFQEAENRVRQRQVEIARERKGNKLEEERRGFPEHPGGSILFFLVFPSLFFHAAVATLHVQTPINTNIHIPPPPCSRKLVGHQ</sequence>
<evidence type="ECO:0000313" key="6">
    <source>
        <dbReference type="Proteomes" id="UP000261620"/>
    </source>
</evidence>
<name>A0A3Q3WPT0_MOLML</name>
<reference evidence="5" key="1">
    <citation type="submission" date="2025-08" db="UniProtKB">
        <authorList>
            <consortium name="Ensembl"/>
        </authorList>
    </citation>
    <scope>IDENTIFICATION</scope>
</reference>
<reference evidence="5" key="2">
    <citation type="submission" date="2025-09" db="UniProtKB">
        <authorList>
            <consortium name="Ensembl"/>
        </authorList>
    </citation>
    <scope>IDENTIFICATION</scope>
</reference>
<dbReference type="CDD" id="cd01852">
    <property type="entry name" value="AIG1"/>
    <property type="match status" value="1"/>
</dbReference>
<dbReference type="InterPro" id="IPR006703">
    <property type="entry name" value="G_AIG1"/>
</dbReference>
<dbReference type="InterPro" id="IPR027417">
    <property type="entry name" value="P-loop_NTPase"/>
</dbReference>
<dbReference type="PROSITE" id="PS51720">
    <property type="entry name" value="G_AIG1"/>
    <property type="match status" value="1"/>
</dbReference>
<comment type="similarity">
    <text evidence="1">Belongs to the TRAFAC class TrmE-Era-EngA-EngB-Septin-like GTPase superfamily. AIG1/Toc34/Toc159-like paraseptin GTPase family. IAN subfamily.</text>
</comment>
<dbReference type="STRING" id="94237.ENSMMOP00000011024"/>
<dbReference type="PANTHER" id="PTHR10903">
    <property type="entry name" value="GTPASE, IMAP FAMILY MEMBER-RELATED"/>
    <property type="match status" value="1"/>
</dbReference>
<dbReference type="Proteomes" id="UP000261620">
    <property type="component" value="Unplaced"/>
</dbReference>
<feature type="domain" description="AIG1-type G" evidence="4">
    <location>
        <begin position="22"/>
        <end position="231"/>
    </location>
</feature>
<dbReference type="GO" id="GO:0005525">
    <property type="term" value="F:GTP binding"/>
    <property type="evidence" value="ECO:0007669"/>
    <property type="project" value="UniProtKB-KW"/>
</dbReference>
<dbReference type="Gene3D" id="3.40.50.300">
    <property type="entry name" value="P-loop containing nucleotide triphosphate hydrolases"/>
    <property type="match status" value="1"/>
</dbReference>
<dbReference type="PANTHER" id="PTHR10903:SF167">
    <property type="entry name" value="GTPASE IMAP FAMILY MEMBER 6-RELATED"/>
    <property type="match status" value="1"/>
</dbReference>
<dbReference type="SUPFAM" id="SSF52540">
    <property type="entry name" value="P-loop containing nucleoside triphosphate hydrolases"/>
    <property type="match status" value="1"/>
</dbReference>
<proteinExistence type="inferred from homology"/>
<protein>
    <recommendedName>
        <fullName evidence="4">AIG1-type G domain-containing protein</fullName>
    </recommendedName>
</protein>
<organism evidence="5 6">
    <name type="scientific">Mola mola</name>
    <name type="common">Ocean sunfish</name>
    <name type="synonym">Tetraodon mola</name>
    <dbReference type="NCBI Taxonomy" id="94237"/>
    <lineage>
        <taxon>Eukaryota</taxon>
        <taxon>Metazoa</taxon>
        <taxon>Chordata</taxon>
        <taxon>Craniata</taxon>
        <taxon>Vertebrata</taxon>
        <taxon>Euteleostomi</taxon>
        <taxon>Actinopterygii</taxon>
        <taxon>Neopterygii</taxon>
        <taxon>Teleostei</taxon>
        <taxon>Neoteleostei</taxon>
        <taxon>Acanthomorphata</taxon>
        <taxon>Eupercaria</taxon>
        <taxon>Tetraodontiformes</taxon>
        <taxon>Molidae</taxon>
        <taxon>Mola</taxon>
    </lineage>
</organism>
<accession>A0A3Q3WPT0</accession>
<dbReference type="Ensembl" id="ENSMMOT00000011214.1">
    <property type="protein sequence ID" value="ENSMMOP00000011024.1"/>
    <property type="gene ID" value="ENSMMOG00000008509.1"/>
</dbReference>
<keyword evidence="2" id="KW-0547">Nucleotide-binding</keyword>
<evidence type="ECO:0000256" key="2">
    <source>
        <dbReference type="ARBA" id="ARBA00022741"/>
    </source>
</evidence>
<dbReference type="AlphaFoldDB" id="A0A3Q3WPT0"/>
<evidence type="ECO:0000313" key="5">
    <source>
        <dbReference type="Ensembl" id="ENSMMOP00000011024.1"/>
    </source>
</evidence>
<evidence type="ECO:0000256" key="3">
    <source>
        <dbReference type="ARBA" id="ARBA00023134"/>
    </source>
</evidence>
<dbReference type="OMA" id="AAREICH"/>
<dbReference type="Pfam" id="PF04548">
    <property type="entry name" value="AIG1"/>
    <property type="match status" value="1"/>
</dbReference>
<keyword evidence="6" id="KW-1185">Reference proteome</keyword>
<evidence type="ECO:0000259" key="4">
    <source>
        <dbReference type="PROSITE" id="PS51720"/>
    </source>
</evidence>
<dbReference type="FunFam" id="3.40.50.300:FF:002274">
    <property type="entry name" value="Si:dkeyp-69e1.8"/>
    <property type="match status" value="1"/>
</dbReference>
<evidence type="ECO:0000256" key="1">
    <source>
        <dbReference type="ARBA" id="ARBA00008535"/>
    </source>
</evidence>
<dbReference type="InterPro" id="IPR045058">
    <property type="entry name" value="GIMA/IAN/Toc"/>
</dbReference>